<name>A0A0M0F415_CELCE</name>
<dbReference type="Proteomes" id="UP000037387">
    <property type="component" value="Unassembled WGS sequence"/>
</dbReference>
<protein>
    <submittedName>
        <fullName evidence="2">Uncharacterized protein</fullName>
    </submittedName>
</protein>
<organism evidence="2 3">
    <name type="scientific">Cellulosimicrobium cellulans F16</name>
    <dbReference type="NCBI Taxonomy" id="1350482"/>
    <lineage>
        <taxon>Bacteria</taxon>
        <taxon>Bacillati</taxon>
        <taxon>Actinomycetota</taxon>
        <taxon>Actinomycetes</taxon>
        <taxon>Micrococcales</taxon>
        <taxon>Promicromonosporaceae</taxon>
        <taxon>Cellulosimicrobium</taxon>
    </lineage>
</organism>
<sequence length="111" mass="12533">MDRDQGTQEHAARLRADDHGRRRLAEELRQSRTQLGEQLSVMPPPGRISADVGIGPVSDPAKTLPQVRRELTRSSRCRPLHLPLTPFPWIPAEPEVAQSSIEYMREPVTFS</sequence>
<evidence type="ECO:0000313" key="3">
    <source>
        <dbReference type="Proteomes" id="UP000037387"/>
    </source>
</evidence>
<feature type="region of interest" description="Disordered" evidence="1">
    <location>
        <begin position="1"/>
        <end position="72"/>
    </location>
</feature>
<dbReference type="AlphaFoldDB" id="A0A0M0F415"/>
<feature type="compositionally biased region" description="Basic and acidic residues" evidence="1">
    <location>
        <begin position="1"/>
        <end position="30"/>
    </location>
</feature>
<evidence type="ECO:0000256" key="1">
    <source>
        <dbReference type="SAM" id="MobiDB-lite"/>
    </source>
</evidence>
<reference evidence="2 3" key="1">
    <citation type="journal article" date="2015" name="Sci. Rep.">
        <title>Functional and structural properties of a novel cellulosome-like multienzyme complex: efficient glycoside hydrolysis of water-insoluble 7-xylosyl-10-deacetylpaclitaxel.</title>
        <authorList>
            <person name="Dou T.Y."/>
            <person name="Luan H.W."/>
            <person name="Ge G.B."/>
            <person name="Dong M.M."/>
            <person name="Zou H.F."/>
            <person name="He Y.Q."/>
            <person name="Cui P."/>
            <person name="Wang J.Y."/>
            <person name="Hao D.C."/>
            <person name="Yang S.L."/>
            <person name="Yang L."/>
        </authorList>
    </citation>
    <scope>NUCLEOTIDE SEQUENCE [LARGE SCALE GENOMIC DNA]</scope>
    <source>
        <strain evidence="2 3">F16</strain>
    </source>
</reference>
<gene>
    <name evidence="2" type="ORF">M768_15190</name>
</gene>
<keyword evidence="3" id="KW-1185">Reference proteome</keyword>
<evidence type="ECO:0000313" key="2">
    <source>
        <dbReference type="EMBL" id="KON72314.1"/>
    </source>
</evidence>
<proteinExistence type="predicted"/>
<accession>A0A0M0F415</accession>
<comment type="caution">
    <text evidence="2">The sequence shown here is derived from an EMBL/GenBank/DDBJ whole genome shotgun (WGS) entry which is preliminary data.</text>
</comment>
<dbReference type="EMBL" id="ATNL01000012">
    <property type="protein sequence ID" value="KON72314.1"/>
    <property type="molecule type" value="Genomic_DNA"/>
</dbReference>